<evidence type="ECO:0000256" key="11">
    <source>
        <dbReference type="ARBA" id="ARBA00033056"/>
    </source>
</evidence>
<comment type="similarity">
    <text evidence="2">Belongs to the Nudix hydrolase family. NudF subfamily.</text>
</comment>
<dbReference type="InterPro" id="IPR004385">
    <property type="entry name" value="NDP_pyrophosphatase"/>
</dbReference>
<dbReference type="InterPro" id="IPR020084">
    <property type="entry name" value="NUDIX_hydrolase_CS"/>
</dbReference>
<keyword evidence="7" id="KW-0460">Magnesium</keyword>
<evidence type="ECO:0000313" key="15">
    <source>
        <dbReference type="Proteomes" id="UP001465153"/>
    </source>
</evidence>
<keyword evidence="6" id="KW-0378">Hydrolase</keyword>
<proteinExistence type="inferred from homology"/>
<feature type="domain" description="Nudix hydrolase" evidence="13">
    <location>
        <begin position="50"/>
        <end position="190"/>
    </location>
</feature>
<dbReference type="PANTHER" id="PTHR11839:SF5">
    <property type="entry name" value="ADP-RIBOSE PYROPHOSPHATASE"/>
    <property type="match status" value="1"/>
</dbReference>
<dbReference type="RefSeq" id="WP_353302620.1">
    <property type="nucleotide sequence ID" value="NZ_BAABWN010000005.1"/>
</dbReference>
<evidence type="ECO:0000256" key="9">
    <source>
        <dbReference type="ARBA" id="ARBA00030162"/>
    </source>
</evidence>
<name>A0ABQ0A8J2_9GAMM</name>
<evidence type="ECO:0000256" key="3">
    <source>
        <dbReference type="ARBA" id="ARBA00012453"/>
    </source>
</evidence>
<dbReference type="InterPro" id="IPR015797">
    <property type="entry name" value="NUDIX_hydrolase-like_dom_sf"/>
</dbReference>
<protein>
    <recommendedName>
        <fullName evidence="4">ADP-ribose pyrophosphatase</fullName>
        <ecNumber evidence="3">3.6.1.13</ecNumber>
    </recommendedName>
    <alternativeName>
        <fullName evidence="9">ADP-ribose diphosphatase</fullName>
    </alternativeName>
    <alternativeName>
        <fullName evidence="11">ADP-ribose phosphohydrolase</fullName>
    </alternativeName>
    <alternativeName>
        <fullName evidence="10">Adenosine diphosphoribose pyrophosphatase</fullName>
    </alternativeName>
</protein>
<evidence type="ECO:0000256" key="10">
    <source>
        <dbReference type="ARBA" id="ARBA00030308"/>
    </source>
</evidence>
<dbReference type="Proteomes" id="UP001465153">
    <property type="component" value="Unassembled WGS sequence"/>
</dbReference>
<dbReference type="PANTHER" id="PTHR11839">
    <property type="entry name" value="UDP/ADP-SUGAR PYROPHOSPHATASE"/>
    <property type="match status" value="1"/>
</dbReference>
<keyword evidence="5" id="KW-0479">Metal-binding</keyword>
<evidence type="ECO:0000313" key="14">
    <source>
        <dbReference type="EMBL" id="GAA6167964.1"/>
    </source>
</evidence>
<dbReference type="PROSITE" id="PS00893">
    <property type="entry name" value="NUDIX_BOX"/>
    <property type="match status" value="1"/>
</dbReference>
<gene>
    <name evidence="14" type="primary">nudF</name>
    <name evidence="14" type="ORF">NBRC116591_17750</name>
</gene>
<evidence type="ECO:0000256" key="5">
    <source>
        <dbReference type="ARBA" id="ARBA00022723"/>
    </source>
</evidence>
<dbReference type="PROSITE" id="PS51462">
    <property type="entry name" value="NUDIX"/>
    <property type="match status" value="1"/>
</dbReference>
<organism evidence="14 15">
    <name type="scientific">Sessilibacter corallicola</name>
    <dbReference type="NCBI Taxonomy" id="2904075"/>
    <lineage>
        <taxon>Bacteria</taxon>
        <taxon>Pseudomonadati</taxon>
        <taxon>Pseudomonadota</taxon>
        <taxon>Gammaproteobacteria</taxon>
        <taxon>Cellvibrionales</taxon>
        <taxon>Cellvibrionaceae</taxon>
        <taxon>Sessilibacter</taxon>
    </lineage>
</organism>
<keyword evidence="15" id="KW-1185">Reference proteome</keyword>
<dbReference type="Pfam" id="PF00293">
    <property type="entry name" value="NUDIX"/>
    <property type="match status" value="1"/>
</dbReference>
<dbReference type="InterPro" id="IPR000086">
    <property type="entry name" value="NUDIX_hydrolase_dom"/>
</dbReference>
<evidence type="ECO:0000259" key="13">
    <source>
        <dbReference type="PROSITE" id="PS51462"/>
    </source>
</evidence>
<evidence type="ECO:0000256" key="6">
    <source>
        <dbReference type="ARBA" id="ARBA00022801"/>
    </source>
</evidence>
<dbReference type="EC" id="3.6.1.13" evidence="3"/>
<evidence type="ECO:0000256" key="7">
    <source>
        <dbReference type="ARBA" id="ARBA00022842"/>
    </source>
</evidence>
<comment type="cofactor">
    <cofactor evidence="1">
        <name>Mg(2+)</name>
        <dbReference type="ChEBI" id="CHEBI:18420"/>
    </cofactor>
</comment>
<evidence type="ECO:0000256" key="4">
    <source>
        <dbReference type="ARBA" id="ARBA00013297"/>
    </source>
</evidence>
<evidence type="ECO:0000256" key="1">
    <source>
        <dbReference type="ARBA" id="ARBA00001946"/>
    </source>
</evidence>
<comment type="function">
    <text evidence="8">Acts on ADP-mannose and ADP-glucose as well as ADP-ribose. Prevents glycogen biosynthesis. The reaction catalyzed by this enzyme is a limiting step of the gluconeogenic process.</text>
</comment>
<dbReference type="SUPFAM" id="SSF55811">
    <property type="entry name" value="Nudix"/>
    <property type="match status" value="1"/>
</dbReference>
<comment type="catalytic activity">
    <reaction evidence="12">
        <text>ADP-D-ribose + H2O = D-ribose 5-phosphate + AMP + 2 H(+)</text>
        <dbReference type="Rhea" id="RHEA:10412"/>
        <dbReference type="ChEBI" id="CHEBI:15377"/>
        <dbReference type="ChEBI" id="CHEBI:15378"/>
        <dbReference type="ChEBI" id="CHEBI:57967"/>
        <dbReference type="ChEBI" id="CHEBI:78346"/>
        <dbReference type="ChEBI" id="CHEBI:456215"/>
        <dbReference type="EC" id="3.6.1.13"/>
    </reaction>
</comment>
<dbReference type="Gene3D" id="3.90.79.10">
    <property type="entry name" value="Nucleoside Triphosphate Pyrophosphohydrolase"/>
    <property type="match status" value="1"/>
</dbReference>
<evidence type="ECO:0000256" key="8">
    <source>
        <dbReference type="ARBA" id="ARBA00025164"/>
    </source>
</evidence>
<evidence type="ECO:0000256" key="2">
    <source>
        <dbReference type="ARBA" id="ARBA00007482"/>
    </source>
</evidence>
<sequence length="202" mass="22860">MSTPNFDQQDVSISKKVVSYRGFFKMLTYTLKHRLFSGGWSQEFTRELFVRGEAVAAILYDPQKDAIGYVEQFRVGAIATSKTPWCYEVIAGIVEQGETPESCIERELIEEANFTAEQLIPIGSYLSSPGGCDERIHLFCALGTLDESGGIFGLEHENEDIRLHVESADQVFERIFTDRFDNAATVIALQWLQRHRGQLKAR</sequence>
<accession>A0ABQ0A8J2</accession>
<comment type="caution">
    <text evidence="14">The sequence shown here is derived from an EMBL/GenBank/DDBJ whole genome shotgun (WGS) entry which is preliminary data.</text>
</comment>
<reference evidence="14 15" key="1">
    <citation type="submission" date="2024-04" db="EMBL/GenBank/DDBJ databases">
        <title>Draft genome sequence of Sessilibacter corallicola NBRC 116591.</title>
        <authorList>
            <person name="Miyakawa T."/>
            <person name="Kusuya Y."/>
            <person name="Miura T."/>
        </authorList>
    </citation>
    <scope>NUCLEOTIDE SEQUENCE [LARGE SCALE GENOMIC DNA]</scope>
    <source>
        <strain evidence="14 15">KU-00831-HH</strain>
    </source>
</reference>
<dbReference type="EMBL" id="BAABWN010000005">
    <property type="protein sequence ID" value="GAA6167964.1"/>
    <property type="molecule type" value="Genomic_DNA"/>
</dbReference>
<dbReference type="NCBIfam" id="TIGR00052">
    <property type="entry name" value="nudix-type nucleoside diphosphatase, YffH/AdpP family"/>
    <property type="match status" value="1"/>
</dbReference>
<dbReference type="CDD" id="cd24155">
    <property type="entry name" value="NUDIX_ADPRase"/>
    <property type="match status" value="1"/>
</dbReference>
<evidence type="ECO:0000256" key="12">
    <source>
        <dbReference type="ARBA" id="ARBA00049546"/>
    </source>
</evidence>